<reference evidence="1" key="2">
    <citation type="submission" date="2022-07" db="EMBL/GenBank/DDBJ databases">
        <title>Complete genome of Mycoplasma caviae type strain G122.</title>
        <authorList>
            <person name="Spergser J."/>
        </authorList>
    </citation>
    <scope>NUCLEOTIDE SEQUENCE</scope>
    <source>
        <strain evidence="1">G122</strain>
    </source>
</reference>
<proteinExistence type="predicted"/>
<evidence type="ECO:0000313" key="3">
    <source>
        <dbReference type="Proteomes" id="UP000280036"/>
    </source>
</evidence>
<dbReference type="Proteomes" id="UP001058569">
    <property type="component" value="Chromosome"/>
</dbReference>
<organism evidence="2 3">
    <name type="scientific">Mycoplasmopsis caviae</name>
    <dbReference type="NCBI Taxonomy" id="55603"/>
    <lineage>
        <taxon>Bacteria</taxon>
        <taxon>Bacillati</taxon>
        <taxon>Mycoplasmatota</taxon>
        <taxon>Mycoplasmoidales</taxon>
        <taxon>Metamycoplasmataceae</taxon>
        <taxon>Mycoplasmopsis</taxon>
    </lineage>
</organism>
<dbReference type="EMBL" id="UZVY01000001">
    <property type="protein sequence ID" value="VDR41661.1"/>
    <property type="molecule type" value="Genomic_DNA"/>
</dbReference>
<dbReference type="OrthoDB" id="400179at2"/>
<accession>A0A3P8LAE4</accession>
<dbReference type="AlphaFoldDB" id="A0A3P8LAE4"/>
<reference evidence="2 3" key="1">
    <citation type="submission" date="2018-12" db="EMBL/GenBank/DDBJ databases">
        <authorList>
            <consortium name="Pathogen Informatics"/>
        </authorList>
    </citation>
    <scope>NUCLEOTIDE SEQUENCE [LARGE SCALE GENOMIC DNA]</scope>
    <source>
        <strain evidence="2 3">NCTC10126</strain>
    </source>
</reference>
<protein>
    <submittedName>
        <fullName evidence="2">Uncharacterized protein</fullName>
    </submittedName>
</protein>
<name>A0A3P8LAE4_9BACT</name>
<evidence type="ECO:0000313" key="4">
    <source>
        <dbReference type="Proteomes" id="UP001058569"/>
    </source>
</evidence>
<keyword evidence="4" id="KW-1185">Reference proteome</keyword>
<dbReference type="Proteomes" id="UP000280036">
    <property type="component" value="Unassembled WGS sequence"/>
</dbReference>
<evidence type="ECO:0000313" key="1">
    <source>
        <dbReference type="EMBL" id="UUD35565.1"/>
    </source>
</evidence>
<evidence type="ECO:0000313" key="2">
    <source>
        <dbReference type="EMBL" id="VDR41661.1"/>
    </source>
</evidence>
<gene>
    <name evidence="2" type="ORF">NCTC10126_00140</name>
    <name evidence="1" type="ORF">NPA07_01680</name>
</gene>
<dbReference type="RefSeq" id="WP_126117943.1">
    <property type="nucleotide sequence ID" value="NZ_CP101806.1"/>
</dbReference>
<sequence length="389" mass="46366">MIEIIGKKLLLFNKTYKTNLSIVLKGSYASKIQGLLDRKSNDIDFCFTTSSSLKDKINFMDFLEKELKICFLTNDQNLKQFIYSNVRYEFILLEDIDKIYCKHSNWDNIFILKPIYLLIQKISSFPYILSSDYKHNKRKKLLDSIKDIEHYLKCINLNEELKDNLTNSFIFLCLYNSFFIFKYYKYTEFHIKLSNIDSLISIQEYKVHMKTLNKIVNIHNFLFSEKEKFIKFLDCILMNNELITNSIREKQSLPTLPFFEFEAIRKLFEHHLSINNAIYFEKYNLNISIDVSENNNWEEDKLLIQVDEQNKDTINNIIDIIKNKLKMFSLPYELSLSLVSKKVIKTQHKNNISISLPSSKIHSTSSNVLIKNFYYLMFFIFLLNEDFND</sequence>
<dbReference type="EMBL" id="CP101806">
    <property type="protein sequence ID" value="UUD35565.1"/>
    <property type="molecule type" value="Genomic_DNA"/>
</dbReference>